<dbReference type="Proteomes" id="UP000503088">
    <property type="component" value="Chromosome"/>
</dbReference>
<keyword evidence="5" id="KW-0482">Metalloprotease</keyword>
<keyword evidence="1" id="KW-0645">Protease</keyword>
<dbReference type="GO" id="GO:0008235">
    <property type="term" value="F:metalloexopeptidase activity"/>
    <property type="evidence" value="ECO:0007669"/>
    <property type="project" value="TreeGrafter"/>
</dbReference>
<protein>
    <submittedName>
        <fullName evidence="7">M67 family metallopeptidase</fullName>
    </submittedName>
</protein>
<dbReference type="PANTHER" id="PTHR34858:SF1">
    <property type="entry name" value="CYSO-CYSTEINE PEPTIDASE"/>
    <property type="match status" value="1"/>
</dbReference>
<evidence type="ECO:0000256" key="5">
    <source>
        <dbReference type="ARBA" id="ARBA00023049"/>
    </source>
</evidence>
<accession>A0A7D3XHI4</accession>
<keyword evidence="4" id="KW-0862">Zinc</keyword>
<dbReference type="SUPFAM" id="SSF102712">
    <property type="entry name" value="JAB1/MPN domain"/>
    <property type="match status" value="1"/>
</dbReference>
<dbReference type="AlphaFoldDB" id="A0A7D3XHI4"/>
<gene>
    <name evidence="7" type="ORF">GXN76_03700</name>
</gene>
<keyword evidence="3" id="KW-0378">Hydrolase</keyword>
<dbReference type="CDD" id="cd08070">
    <property type="entry name" value="MPN_like"/>
    <property type="match status" value="1"/>
</dbReference>
<dbReference type="SMART" id="SM00232">
    <property type="entry name" value="JAB_MPN"/>
    <property type="match status" value="1"/>
</dbReference>
<organism evidence="7 8">
    <name type="scientific">Kroppenstedtia pulmonis</name>
    <dbReference type="NCBI Taxonomy" id="1380685"/>
    <lineage>
        <taxon>Bacteria</taxon>
        <taxon>Bacillati</taxon>
        <taxon>Bacillota</taxon>
        <taxon>Bacilli</taxon>
        <taxon>Bacillales</taxon>
        <taxon>Thermoactinomycetaceae</taxon>
        <taxon>Kroppenstedtia</taxon>
    </lineage>
</organism>
<evidence type="ECO:0000313" key="7">
    <source>
        <dbReference type="EMBL" id="QKG83664.1"/>
    </source>
</evidence>
<feature type="domain" description="MPN" evidence="6">
    <location>
        <begin position="6"/>
        <end position="138"/>
    </location>
</feature>
<dbReference type="Gene3D" id="3.40.140.10">
    <property type="entry name" value="Cytidine Deaminase, domain 2"/>
    <property type="match status" value="1"/>
</dbReference>
<keyword evidence="8" id="KW-1185">Reference proteome</keyword>
<evidence type="ECO:0000256" key="4">
    <source>
        <dbReference type="ARBA" id="ARBA00022833"/>
    </source>
</evidence>
<reference evidence="7 8" key="1">
    <citation type="submission" date="2020-01" db="EMBL/GenBank/DDBJ databases">
        <authorList>
            <person name="Gulvik C.A."/>
            <person name="Batra D.G."/>
        </authorList>
    </citation>
    <scope>NUCLEOTIDE SEQUENCE [LARGE SCALE GENOMIC DNA]</scope>
    <source>
        <strain evidence="7 8">W9323</strain>
    </source>
</reference>
<dbReference type="PROSITE" id="PS50249">
    <property type="entry name" value="MPN"/>
    <property type="match status" value="1"/>
</dbReference>
<dbReference type="KEGG" id="kpul:GXN76_03700"/>
<evidence type="ECO:0000313" key="8">
    <source>
        <dbReference type="Proteomes" id="UP000503088"/>
    </source>
</evidence>
<evidence type="ECO:0000256" key="3">
    <source>
        <dbReference type="ARBA" id="ARBA00022801"/>
    </source>
</evidence>
<evidence type="ECO:0000256" key="2">
    <source>
        <dbReference type="ARBA" id="ARBA00022723"/>
    </source>
</evidence>
<dbReference type="EMBL" id="CP048104">
    <property type="protein sequence ID" value="QKG83664.1"/>
    <property type="molecule type" value="Genomic_DNA"/>
</dbReference>
<dbReference type="InterPro" id="IPR000555">
    <property type="entry name" value="JAMM/MPN+_dom"/>
</dbReference>
<dbReference type="GO" id="GO:0006508">
    <property type="term" value="P:proteolysis"/>
    <property type="evidence" value="ECO:0007669"/>
    <property type="project" value="UniProtKB-KW"/>
</dbReference>
<dbReference type="InterPro" id="IPR037518">
    <property type="entry name" value="MPN"/>
</dbReference>
<dbReference type="Pfam" id="PF14464">
    <property type="entry name" value="Prok-JAB"/>
    <property type="match status" value="1"/>
</dbReference>
<keyword evidence="2" id="KW-0479">Metal-binding</keyword>
<dbReference type="InterPro" id="IPR051929">
    <property type="entry name" value="VirAsm_ModProt"/>
</dbReference>
<dbReference type="GO" id="GO:0008270">
    <property type="term" value="F:zinc ion binding"/>
    <property type="evidence" value="ECO:0007669"/>
    <property type="project" value="TreeGrafter"/>
</dbReference>
<evidence type="ECO:0000256" key="1">
    <source>
        <dbReference type="ARBA" id="ARBA00022670"/>
    </source>
</evidence>
<name>A0A7D3XHI4_9BACL</name>
<dbReference type="RefSeq" id="WP_173220615.1">
    <property type="nucleotide sequence ID" value="NZ_CP048104.1"/>
</dbReference>
<evidence type="ECO:0000259" key="6">
    <source>
        <dbReference type="PROSITE" id="PS50249"/>
    </source>
</evidence>
<sequence length="150" mass="17482">MTISQISIQAHVIREIQGHCLRQLPQEGCGILAGQKKQITCFFSIPNQDHSPDTFSFEPRTYLDTIRKMRTKKLDWLGVVHSHPETEPYPSSLDIANWHYPELSYWILSLKSQRCRLSAYIIQNGHVTPIPYRIATNRYEENDLDRGEQQ</sequence>
<proteinExistence type="predicted"/>
<dbReference type="PANTHER" id="PTHR34858">
    <property type="entry name" value="CYSO-CYSTEINE PEPTIDASE"/>
    <property type="match status" value="1"/>
</dbReference>
<dbReference type="InterPro" id="IPR028090">
    <property type="entry name" value="JAB_dom_prok"/>
</dbReference>